<dbReference type="InterPro" id="IPR050397">
    <property type="entry name" value="Env_Response_Regulators"/>
</dbReference>
<dbReference type="Pfam" id="PF00027">
    <property type="entry name" value="cNMP_binding"/>
    <property type="match status" value="1"/>
</dbReference>
<evidence type="ECO:0000259" key="4">
    <source>
        <dbReference type="PROSITE" id="PS50042"/>
    </source>
</evidence>
<dbReference type="CDD" id="cd00038">
    <property type="entry name" value="CAP_ED"/>
    <property type="match status" value="1"/>
</dbReference>
<dbReference type="PANTHER" id="PTHR24567">
    <property type="entry name" value="CRP FAMILY TRANSCRIPTIONAL REGULATORY PROTEIN"/>
    <property type="match status" value="1"/>
</dbReference>
<dbReference type="InterPro" id="IPR014710">
    <property type="entry name" value="RmlC-like_jellyroll"/>
</dbReference>
<evidence type="ECO:0000256" key="1">
    <source>
        <dbReference type="ARBA" id="ARBA00023015"/>
    </source>
</evidence>
<sequence length="226" mass="26224">MKDILNLLQNNFLFKGIDSENLKKIYEETKYHINKYDKGEIIAHEEEKCSTIGLILEGTIELQRIYPSGKYIVLNKLTLGDVFGEAIIFSKQENYPATVIALNQCSILYIDKVDMLELFSREKRILENFLELLSNKVLMLNSKIKNISFKNIKHRVINYILETMKLQKNSVIKLKESKESIAAALGIPRPSLSRELINLRDMGYIDFDRSNIKILDIEALEEEMFN</sequence>
<dbReference type="Proteomes" id="UP000768462">
    <property type="component" value="Unassembled WGS sequence"/>
</dbReference>
<feature type="domain" description="Cyclic nucleotide-binding" evidence="4">
    <location>
        <begin position="13"/>
        <end position="136"/>
    </location>
</feature>
<dbReference type="AlphaFoldDB" id="A0A927WBB4"/>
<accession>A0A927WBB4</accession>
<keyword evidence="1" id="KW-0805">Transcription regulation</keyword>
<dbReference type="PANTHER" id="PTHR24567:SF58">
    <property type="entry name" value="CYCLIC AMP-BINDING REGULATORY PROTEIN"/>
    <property type="match status" value="1"/>
</dbReference>
<dbReference type="InterPro" id="IPR012318">
    <property type="entry name" value="HTH_CRP"/>
</dbReference>
<evidence type="ECO:0000259" key="5">
    <source>
        <dbReference type="PROSITE" id="PS51063"/>
    </source>
</evidence>
<dbReference type="PROSITE" id="PS51063">
    <property type="entry name" value="HTH_CRP_2"/>
    <property type="match status" value="1"/>
</dbReference>
<organism evidence="6 7">
    <name type="scientific">Clostridium sulfidigenes</name>
    <dbReference type="NCBI Taxonomy" id="318464"/>
    <lineage>
        <taxon>Bacteria</taxon>
        <taxon>Bacillati</taxon>
        <taxon>Bacillota</taxon>
        <taxon>Clostridia</taxon>
        <taxon>Eubacteriales</taxon>
        <taxon>Clostridiaceae</taxon>
        <taxon>Clostridium</taxon>
    </lineage>
</organism>
<reference evidence="6" key="1">
    <citation type="submission" date="2019-04" db="EMBL/GenBank/DDBJ databases">
        <title>Evolution of Biomass-Degrading Anaerobic Consortia Revealed by Metagenomics.</title>
        <authorList>
            <person name="Peng X."/>
        </authorList>
    </citation>
    <scope>NUCLEOTIDE SEQUENCE</scope>
    <source>
        <strain evidence="6">SIG254</strain>
    </source>
</reference>
<gene>
    <name evidence="6" type="ORF">E7215_07930</name>
</gene>
<evidence type="ECO:0000256" key="2">
    <source>
        <dbReference type="ARBA" id="ARBA00023125"/>
    </source>
</evidence>
<dbReference type="EMBL" id="SVCM01000086">
    <property type="protein sequence ID" value="MBE6060085.1"/>
    <property type="molecule type" value="Genomic_DNA"/>
</dbReference>
<evidence type="ECO:0000313" key="7">
    <source>
        <dbReference type="Proteomes" id="UP000768462"/>
    </source>
</evidence>
<feature type="domain" description="HTH crp-type" evidence="5">
    <location>
        <begin position="150"/>
        <end position="218"/>
    </location>
</feature>
<comment type="caution">
    <text evidence="6">The sequence shown here is derived from an EMBL/GenBank/DDBJ whole genome shotgun (WGS) entry which is preliminary data.</text>
</comment>
<dbReference type="SUPFAM" id="SSF46785">
    <property type="entry name" value="Winged helix' DNA-binding domain"/>
    <property type="match status" value="1"/>
</dbReference>
<dbReference type="Pfam" id="PF13545">
    <property type="entry name" value="HTH_Crp_2"/>
    <property type="match status" value="1"/>
</dbReference>
<dbReference type="PROSITE" id="PS50042">
    <property type="entry name" value="CNMP_BINDING_3"/>
    <property type="match status" value="1"/>
</dbReference>
<keyword evidence="3" id="KW-0804">Transcription</keyword>
<dbReference type="SMART" id="SM00100">
    <property type="entry name" value="cNMP"/>
    <property type="match status" value="1"/>
</dbReference>
<dbReference type="GO" id="GO:0003700">
    <property type="term" value="F:DNA-binding transcription factor activity"/>
    <property type="evidence" value="ECO:0007669"/>
    <property type="project" value="TreeGrafter"/>
</dbReference>
<name>A0A927WBB4_9CLOT</name>
<dbReference type="GO" id="GO:0005829">
    <property type="term" value="C:cytosol"/>
    <property type="evidence" value="ECO:0007669"/>
    <property type="project" value="TreeGrafter"/>
</dbReference>
<dbReference type="InterPro" id="IPR036390">
    <property type="entry name" value="WH_DNA-bd_sf"/>
</dbReference>
<evidence type="ECO:0000313" key="6">
    <source>
        <dbReference type="EMBL" id="MBE6060085.1"/>
    </source>
</evidence>
<protein>
    <submittedName>
        <fullName evidence="6">Crp/Fnr family transcriptional regulator</fullName>
    </submittedName>
</protein>
<dbReference type="SUPFAM" id="SSF51206">
    <property type="entry name" value="cAMP-binding domain-like"/>
    <property type="match status" value="1"/>
</dbReference>
<evidence type="ECO:0000256" key="3">
    <source>
        <dbReference type="ARBA" id="ARBA00023163"/>
    </source>
</evidence>
<dbReference type="InterPro" id="IPR018490">
    <property type="entry name" value="cNMP-bd_dom_sf"/>
</dbReference>
<dbReference type="InterPro" id="IPR000595">
    <property type="entry name" value="cNMP-bd_dom"/>
</dbReference>
<keyword evidence="2" id="KW-0238">DNA-binding</keyword>
<dbReference type="Gene3D" id="2.60.120.10">
    <property type="entry name" value="Jelly Rolls"/>
    <property type="match status" value="1"/>
</dbReference>
<proteinExistence type="predicted"/>
<dbReference type="GO" id="GO:0003677">
    <property type="term" value="F:DNA binding"/>
    <property type="evidence" value="ECO:0007669"/>
    <property type="project" value="UniProtKB-KW"/>
</dbReference>